<feature type="signal peptide" evidence="1">
    <location>
        <begin position="1"/>
        <end position="22"/>
    </location>
</feature>
<gene>
    <name evidence="2" type="ORF">BBI01_18725</name>
</gene>
<name>A0A1B8ZA33_9FLAO</name>
<dbReference type="Proteomes" id="UP000092651">
    <property type="component" value="Unassembled WGS sequence"/>
</dbReference>
<sequence>MTKAVYLLLLFFFTLFSCQAEKNVSKYPDTVGDISFDEKLDEAGFEKCGKGKGIPFSFQYYHGPKMFLYKGEKIAIVEKLKKENIYSEKKINGYITVRFLVNCEGKTGMFRLKHMNSDLKDLALDEELENKLLKFTKSLNGWMPKEIEGLKVDYYQYLTYKIEDGKVSEVLP</sequence>
<dbReference type="RefSeq" id="WP_065396350.1">
    <property type="nucleotide sequence ID" value="NZ_MAYH01000049.1"/>
</dbReference>
<reference evidence="2 3" key="1">
    <citation type="submission" date="2016-07" db="EMBL/GenBank/DDBJ databases">
        <authorList>
            <person name="Jeong J.-J."/>
            <person name="Kim D.W."/>
            <person name="Sang M.K."/>
            <person name="Choi I.-G."/>
            <person name="Kim K.D."/>
        </authorList>
    </citation>
    <scope>NUCLEOTIDE SEQUENCE [LARGE SCALE GENOMIC DNA]</scope>
    <source>
        <strain evidence="2 3">UTM-3</strain>
    </source>
</reference>
<protein>
    <recommendedName>
        <fullName evidence="4">TonB C-terminal domain-containing protein</fullName>
    </recommendedName>
</protein>
<proteinExistence type="predicted"/>
<comment type="caution">
    <text evidence="2">The sequence shown here is derived from an EMBL/GenBank/DDBJ whole genome shotgun (WGS) entry which is preliminary data.</text>
</comment>
<keyword evidence="3" id="KW-1185">Reference proteome</keyword>
<dbReference type="OrthoDB" id="883593at2"/>
<organism evidence="2 3">
    <name type="scientific">Chryseobacterium artocarpi</name>
    <dbReference type="NCBI Taxonomy" id="1414727"/>
    <lineage>
        <taxon>Bacteria</taxon>
        <taxon>Pseudomonadati</taxon>
        <taxon>Bacteroidota</taxon>
        <taxon>Flavobacteriia</taxon>
        <taxon>Flavobacteriales</taxon>
        <taxon>Weeksellaceae</taxon>
        <taxon>Chryseobacterium group</taxon>
        <taxon>Chryseobacterium</taxon>
    </lineage>
</organism>
<evidence type="ECO:0000313" key="3">
    <source>
        <dbReference type="Proteomes" id="UP000092651"/>
    </source>
</evidence>
<evidence type="ECO:0000313" key="2">
    <source>
        <dbReference type="EMBL" id="OCA68479.1"/>
    </source>
</evidence>
<feature type="chain" id="PRO_5008620322" description="TonB C-terminal domain-containing protein" evidence="1">
    <location>
        <begin position="23"/>
        <end position="172"/>
    </location>
</feature>
<evidence type="ECO:0008006" key="4">
    <source>
        <dbReference type="Google" id="ProtNLM"/>
    </source>
</evidence>
<dbReference type="AlphaFoldDB" id="A0A1B8ZA33"/>
<keyword evidence="1" id="KW-0732">Signal</keyword>
<accession>A0A1B8ZA33</accession>
<dbReference type="PROSITE" id="PS51257">
    <property type="entry name" value="PROKAR_LIPOPROTEIN"/>
    <property type="match status" value="1"/>
</dbReference>
<evidence type="ECO:0000256" key="1">
    <source>
        <dbReference type="SAM" id="SignalP"/>
    </source>
</evidence>
<dbReference type="EMBL" id="MAYH01000049">
    <property type="protein sequence ID" value="OCA68479.1"/>
    <property type="molecule type" value="Genomic_DNA"/>
</dbReference>